<proteinExistence type="predicted"/>
<evidence type="ECO:0000256" key="1">
    <source>
        <dbReference type="SAM" id="MobiDB-lite"/>
    </source>
</evidence>
<keyword evidence="3" id="KW-1185">Reference proteome</keyword>
<dbReference type="EMBL" id="JAHRIM010021220">
    <property type="protein sequence ID" value="MEQ2262949.1"/>
    <property type="molecule type" value="Genomic_DNA"/>
</dbReference>
<protein>
    <submittedName>
        <fullName evidence="2">Uncharacterized protein</fullName>
    </submittedName>
</protein>
<sequence>MPHTPLPRIRSPSGLPTGKQRLFAPEDAHHKKKNGRGGEQNACPIRPPQWFIMSEDSIVLNIAIIHPPIPTLTVVGYIIDISTLEQSDIQSQPSGPLTTISRQGR</sequence>
<reference evidence="2 3" key="1">
    <citation type="submission" date="2021-06" db="EMBL/GenBank/DDBJ databases">
        <authorList>
            <person name="Palmer J.M."/>
        </authorList>
    </citation>
    <scope>NUCLEOTIDE SEQUENCE [LARGE SCALE GENOMIC DNA]</scope>
    <source>
        <strain evidence="2 3">XR_2019</strain>
        <tissue evidence="2">Muscle</tissue>
    </source>
</reference>
<evidence type="ECO:0000313" key="2">
    <source>
        <dbReference type="EMBL" id="MEQ2262949.1"/>
    </source>
</evidence>
<name>A0ABV0W1C2_9TELE</name>
<evidence type="ECO:0000313" key="3">
    <source>
        <dbReference type="Proteomes" id="UP001444071"/>
    </source>
</evidence>
<dbReference type="Proteomes" id="UP001444071">
    <property type="component" value="Unassembled WGS sequence"/>
</dbReference>
<gene>
    <name evidence="2" type="ORF">XENORESO_001076</name>
</gene>
<comment type="caution">
    <text evidence="2">The sequence shown here is derived from an EMBL/GenBank/DDBJ whole genome shotgun (WGS) entry which is preliminary data.</text>
</comment>
<feature type="region of interest" description="Disordered" evidence="1">
    <location>
        <begin position="1"/>
        <end position="42"/>
    </location>
</feature>
<organism evidence="2 3">
    <name type="scientific">Xenotaenia resolanae</name>
    <dbReference type="NCBI Taxonomy" id="208358"/>
    <lineage>
        <taxon>Eukaryota</taxon>
        <taxon>Metazoa</taxon>
        <taxon>Chordata</taxon>
        <taxon>Craniata</taxon>
        <taxon>Vertebrata</taxon>
        <taxon>Euteleostomi</taxon>
        <taxon>Actinopterygii</taxon>
        <taxon>Neopterygii</taxon>
        <taxon>Teleostei</taxon>
        <taxon>Neoteleostei</taxon>
        <taxon>Acanthomorphata</taxon>
        <taxon>Ovalentaria</taxon>
        <taxon>Atherinomorphae</taxon>
        <taxon>Cyprinodontiformes</taxon>
        <taxon>Goodeidae</taxon>
        <taxon>Xenotaenia</taxon>
    </lineage>
</organism>
<accession>A0ABV0W1C2</accession>